<keyword evidence="2" id="KW-1185">Reference proteome</keyword>
<dbReference type="Proteomes" id="UP000033096">
    <property type="component" value="Chromosome"/>
</dbReference>
<gene>
    <name evidence="1" type="ORF">MSVAZ_2576</name>
</gene>
<dbReference type="PATRIC" id="fig|1434123.4.peg.3151"/>
<evidence type="ECO:0000313" key="1">
    <source>
        <dbReference type="EMBL" id="AKB44845.1"/>
    </source>
</evidence>
<evidence type="ECO:0000313" key="2">
    <source>
        <dbReference type="Proteomes" id="UP000033096"/>
    </source>
</evidence>
<reference evidence="1 2" key="1">
    <citation type="submission" date="2014-07" db="EMBL/GenBank/DDBJ databases">
        <title>Methanogenic archaea and the global carbon cycle.</title>
        <authorList>
            <person name="Henriksen J.R."/>
            <person name="Luke J."/>
            <person name="Reinhart S."/>
            <person name="Benedict M.N."/>
            <person name="Youngblut N.D."/>
            <person name="Metcalf M.E."/>
            <person name="Whitaker R.J."/>
            <person name="Metcalf W.W."/>
        </authorList>
    </citation>
    <scope>NUCLEOTIDE SEQUENCE [LARGE SCALE GENOMIC DNA]</scope>
    <source>
        <strain evidence="1 2">Z-761</strain>
    </source>
</reference>
<proteinExistence type="predicted"/>
<dbReference type="KEGG" id="mvc:MSVAZ_2576"/>
<dbReference type="AlphaFoldDB" id="A0A0E3Q5T2"/>
<sequence length="94" mass="11015">MGIFKGLVYVKHGRVGSKSEGPDYYLQTCDGEYLLKYVDRCLWKPDYYLEFFCRKFVEINGEFDKEANTIYVKDISEICVGLIPQNQELLTKKI</sequence>
<accession>A0A0E3Q5T2</accession>
<dbReference type="GeneID" id="24811072"/>
<protein>
    <submittedName>
        <fullName evidence="1">Uncharacterized protein</fullName>
    </submittedName>
</protein>
<organism evidence="1 2">
    <name type="scientific">Methanosarcina vacuolata Z-761</name>
    <dbReference type="NCBI Taxonomy" id="1434123"/>
    <lineage>
        <taxon>Archaea</taxon>
        <taxon>Methanobacteriati</taxon>
        <taxon>Methanobacteriota</taxon>
        <taxon>Stenosarchaea group</taxon>
        <taxon>Methanomicrobia</taxon>
        <taxon>Methanosarcinales</taxon>
        <taxon>Methanosarcinaceae</taxon>
        <taxon>Methanosarcina</taxon>
    </lineage>
</organism>
<dbReference type="RefSeq" id="WP_048121831.1">
    <property type="nucleotide sequence ID" value="NZ_CP009520.1"/>
</dbReference>
<dbReference type="STRING" id="1434123.MSVAZ_2576"/>
<name>A0A0E3Q5T2_9EURY</name>
<dbReference type="EMBL" id="CP009520">
    <property type="protein sequence ID" value="AKB44845.1"/>
    <property type="molecule type" value="Genomic_DNA"/>
</dbReference>
<dbReference type="HOGENOM" id="CLU_2433859_0_0_2"/>